<dbReference type="PROSITE" id="PS50802">
    <property type="entry name" value="OTU"/>
    <property type="match status" value="1"/>
</dbReference>
<evidence type="ECO:0000256" key="4">
    <source>
        <dbReference type="ARBA" id="ARBA00022786"/>
    </source>
</evidence>
<keyword evidence="4" id="KW-0833">Ubl conjugation pathway</keyword>
<evidence type="ECO:0000256" key="2">
    <source>
        <dbReference type="ARBA" id="ARBA00010407"/>
    </source>
</evidence>
<feature type="region of interest" description="Disordered" evidence="6">
    <location>
        <begin position="138"/>
        <end position="159"/>
    </location>
</feature>
<feature type="compositionally biased region" description="Polar residues" evidence="6">
    <location>
        <begin position="144"/>
        <end position="155"/>
    </location>
</feature>
<evidence type="ECO:0000313" key="9">
    <source>
        <dbReference type="Proteomes" id="UP000188268"/>
    </source>
</evidence>
<keyword evidence="5" id="KW-0378">Hydrolase</keyword>
<dbReference type="Proteomes" id="UP000188268">
    <property type="component" value="Unassembled WGS sequence"/>
</dbReference>
<dbReference type="CDD" id="cd22751">
    <property type="entry name" value="OTU_plant_OTU9-like"/>
    <property type="match status" value="1"/>
</dbReference>
<dbReference type="OrthoDB" id="415023at2759"/>
<dbReference type="STRING" id="210143.A0A1R3J7D2"/>
<name>A0A1R3J7D2_COCAP</name>
<sequence length="634" mass="71515">MLTCDIDPDVLRWGLQDLQVCVFTHSGTSGSLIQYERDNSQTGHVGEGYCEAERVNVENDAVIARILQEELSRVAAAESSGYSNPGQDSIIAQDWFGFPTRQHIYGCGTSQVTVWLNDSIDLLLMLYRFQSCIGHDADRKVSEDPNQTERSTNEVNDGKELMSRYEKGGDCGMGDKVVAHEDMLRVDIIDESSVLDGEVEKRLNDMVAIPHVPKINGEIPSVDEEVSDHQRLLDRLQLYGLVENKVQGDGNCQFRSLSDQLYRSQEHHRVVRELVVSQLKSYPGMYEGYVPMGYADYLKKMNKNGEWGDHVTLQAAADSYGVRIFVLTSFKDTCYIEILPHIQKSERIIFLSFWAEVHYNSIYPEGANFRKCYFTFRSTCVRETVQPRRSLPTGAVSPWTGRSSGAAPPWLSLPSGAATGKKEGAAMFSSLDILQLRAKLDGETDEAVNITELARDKDRNLILAFDVSEEVFREIPLPECLSNVKPMSFIRLPKYGQSIAAMTSEHSDSIQEVKQTLWVMKEYGVAMSWTRVFMEVAERVPRVLFLRQYEEQMFVVWEEGSIVSLEERWIASFDIKNKHSENSGVKSVDHILAYPTIDGFVESLVLLDNNNACWEDPQKDASSYEGAPGCNICC</sequence>
<dbReference type="AlphaFoldDB" id="A0A1R3J7D2"/>
<dbReference type="SUPFAM" id="SSF54001">
    <property type="entry name" value="Cysteine proteinases"/>
    <property type="match status" value="1"/>
</dbReference>
<evidence type="ECO:0000256" key="5">
    <source>
        <dbReference type="ARBA" id="ARBA00022801"/>
    </source>
</evidence>
<evidence type="ECO:0000256" key="1">
    <source>
        <dbReference type="ARBA" id="ARBA00000707"/>
    </source>
</evidence>
<protein>
    <recommendedName>
        <fullName evidence="3">ubiquitinyl hydrolase 1</fullName>
        <ecNumber evidence="3">3.4.19.12</ecNumber>
    </recommendedName>
</protein>
<evidence type="ECO:0000256" key="6">
    <source>
        <dbReference type="SAM" id="MobiDB-lite"/>
    </source>
</evidence>
<keyword evidence="9" id="KW-1185">Reference proteome</keyword>
<dbReference type="Gene3D" id="3.90.70.80">
    <property type="match status" value="1"/>
</dbReference>
<dbReference type="PANTHER" id="PTHR12419:SF111">
    <property type="entry name" value="OVARIAN TUMOR DOMAIN-CONTAINING DEUBIQUITINATING ENZYME 9"/>
    <property type="match status" value="1"/>
</dbReference>
<evidence type="ECO:0000313" key="8">
    <source>
        <dbReference type="EMBL" id="OMO90710.1"/>
    </source>
</evidence>
<gene>
    <name evidence="8" type="ORF">CCACVL1_07312</name>
</gene>
<dbReference type="InterPro" id="IPR050704">
    <property type="entry name" value="Peptidase_C85-like"/>
</dbReference>
<comment type="similarity">
    <text evidence="2">Belongs to the peptidase C85 family.</text>
</comment>
<evidence type="ECO:0000256" key="3">
    <source>
        <dbReference type="ARBA" id="ARBA00012759"/>
    </source>
</evidence>
<comment type="catalytic activity">
    <reaction evidence="1">
        <text>Thiol-dependent hydrolysis of ester, thioester, amide, peptide and isopeptide bonds formed by the C-terminal Gly of ubiquitin (a 76-residue protein attached to proteins as an intracellular targeting signal).</text>
        <dbReference type="EC" id="3.4.19.12"/>
    </reaction>
</comment>
<feature type="domain" description="OTU" evidence="7">
    <location>
        <begin position="241"/>
        <end position="365"/>
    </location>
</feature>
<evidence type="ECO:0000259" key="7">
    <source>
        <dbReference type="PROSITE" id="PS50802"/>
    </source>
</evidence>
<dbReference type="PANTHER" id="PTHR12419">
    <property type="entry name" value="OTU DOMAIN CONTAINING PROTEIN"/>
    <property type="match status" value="1"/>
</dbReference>
<dbReference type="InterPro" id="IPR038765">
    <property type="entry name" value="Papain-like_cys_pep_sf"/>
</dbReference>
<accession>A0A1R3J7D2</accession>
<dbReference type="Pfam" id="PF02338">
    <property type="entry name" value="OTU"/>
    <property type="match status" value="1"/>
</dbReference>
<comment type="caution">
    <text evidence="8">The sequence shown here is derived from an EMBL/GenBank/DDBJ whole genome shotgun (WGS) entry which is preliminary data.</text>
</comment>
<dbReference type="GO" id="GO:0004843">
    <property type="term" value="F:cysteine-type deubiquitinase activity"/>
    <property type="evidence" value="ECO:0007669"/>
    <property type="project" value="UniProtKB-EC"/>
</dbReference>
<dbReference type="EC" id="3.4.19.12" evidence="3"/>
<dbReference type="InterPro" id="IPR003323">
    <property type="entry name" value="OTU_dom"/>
</dbReference>
<organism evidence="8 9">
    <name type="scientific">Corchorus capsularis</name>
    <name type="common">Jute</name>
    <dbReference type="NCBI Taxonomy" id="210143"/>
    <lineage>
        <taxon>Eukaryota</taxon>
        <taxon>Viridiplantae</taxon>
        <taxon>Streptophyta</taxon>
        <taxon>Embryophyta</taxon>
        <taxon>Tracheophyta</taxon>
        <taxon>Spermatophyta</taxon>
        <taxon>Magnoliopsida</taxon>
        <taxon>eudicotyledons</taxon>
        <taxon>Gunneridae</taxon>
        <taxon>Pentapetalae</taxon>
        <taxon>rosids</taxon>
        <taxon>malvids</taxon>
        <taxon>Malvales</taxon>
        <taxon>Malvaceae</taxon>
        <taxon>Grewioideae</taxon>
        <taxon>Apeibeae</taxon>
        <taxon>Corchorus</taxon>
    </lineage>
</organism>
<dbReference type="FunFam" id="3.90.70.80:FF:000001">
    <property type="entry name" value="OTU domain-containing protein"/>
    <property type="match status" value="1"/>
</dbReference>
<reference evidence="8 9" key="1">
    <citation type="submission" date="2013-09" db="EMBL/GenBank/DDBJ databases">
        <title>Corchorus capsularis genome sequencing.</title>
        <authorList>
            <person name="Alam M."/>
            <person name="Haque M.S."/>
            <person name="Islam M.S."/>
            <person name="Emdad E.M."/>
            <person name="Islam M.M."/>
            <person name="Ahmed B."/>
            <person name="Halim A."/>
            <person name="Hossen Q.M.M."/>
            <person name="Hossain M.Z."/>
            <person name="Ahmed R."/>
            <person name="Khan M.M."/>
            <person name="Islam R."/>
            <person name="Rashid M.M."/>
            <person name="Khan S.A."/>
            <person name="Rahman M.S."/>
            <person name="Alam M."/>
        </authorList>
    </citation>
    <scope>NUCLEOTIDE SEQUENCE [LARGE SCALE GENOMIC DNA]</scope>
    <source>
        <strain evidence="9">cv. CVL-1</strain>
        <tissue evidence="8">Whole seedling</tissue>
    </source>
</reference>
<dbReference type="EMBL" id="AWWV01008419">
    <property type="protein sequence ID" value="OMO90710.1"/>
    <property type="molecule type" value="Genomic_DNA"/>
</dbReference>
<dbReference type="GO" id="GO:0016579">
    <property type="term" value="P:protein deubiquitination"/>
    <property type="evidence" value="ECO:0007669"/>
    <property type="project" value="TreeGrafter"/>
</dbReference>
<dbReference type="Gramene" id="OMO90710">
    <property type="protein sequence ID" value="OMO90710"/>
    <property type="gene ID" value="CCACVL1_07312"/>
</dbReference>
<proteinExistence type="inferred from homology"/>